<accession>A0A8X6VXZ7</accession>
<gene>
    <name evidence="2" type="ORF">TNCV_1015251</name>
</gene>
<evidence type="ECO:0000313" key="2">
    <source>
        <dbReference type="EMBL" id="GFY24477.1"/>
    </source>
</evidence>
<evidence type="ECO:0000256" key="1">
    <source>
        <dbReference type="SAM" id="MobiDB-lite"/>
    </source>
</evidence>
<reference evidence="2" key="1">
    <citation type="submission" date="2020-08" db="EMBL/GenBank/DDBJ databases">
        <title>Multicomponent nature underlies the extraordinary mechanical properties of spider dragline silk.</title>
        <authorList>
            <person name="Kono N."/>
            <person name="Nakamura H."/>
            <person name="Mori M."/>
            <person name="Yoshida Y."/>
            <person name="Ohtoshi R."/>
            <person name="Malay A.D."/>
            <person name="Moran D.A.P."/>
            <person name="Tomita M."/>
            <person name="Numata K."/>
            <person name="Arakawa K."/>
        </authorList>
    </citation>
    <scope>NUCLEOTIDE SEQUENCE</scope>
</reference>
<feature type="region of interest" description="Disordered" evidence="1">
    <location>
        <begin position="1"/>
        <end position="24"/>
    </location>
</feature>
<name>A0A8X6VXZ7_TRICX</name>
<comment type="caution">
    <text evidence="2">The sequence shown here is derived from an EMBL/GenBank/DDBJ whole genome shotgun (WGS) entry which is preliminary data.</text>
</comment>
<dbReference type="Proteomes" id="UP000887159">
    <property type="component" value="Unassembled WGS sequence"/>
</dbReference>
<keyword evidence="3" id="KW-1185">Reference proteome</keyword>
<dbReference type="AlphaFoldDB" id="A0A8X6VXZ7"/>
<organism evidence="2 3">
    <name type="scientific">Trichonephila clavipes</name>
    <name type="common">Golden silk orbweaver</name>
    <name type="synonym">Nephila clavipes</name>
    <dbReference type="NCBI Taxonomy" id="2585209"/>
    <lineage>
        <taxon>Eukaryota</taxon>
        <taxon>Metazoa</taxon>
        <taxon>Ecdysozoa</taxon>
        <taxon>Arthropoda</taxon>
        <taxon>Chelicerata</taxon>
        <taxon>Arachnida</taxon>
        <taxon>Araneae</taxon>
        <taxon>Araneomorphae</taxon>
        <taxon>Entelegynae</taxon>
        <taxon>Araneoidea</taxon>
        <taxon>Nephilidae</taxon>
        <taxon>Trichonephila</taxon>
    </lineage>
</organism>
<protein>
    <submittedName>
        <fullName evidence="2">Uncharacterized protein</fullName>
    </submittedName>
</protein>
<feature type="compositionally biased region" description="Polar residues" evidence="1">
    <location>
        <begin position="1"/>
        <end position="12"/>
    </location>
</feature>
<sequence length="88" mass="9895">MFDPSSFANPTPLTHADASRDVLPRGGTSQRLKLALKIKKFVDIPDIQGNVTRFLNSIPKEDFLQNFQDMYNGSQRCIVMGGDYFKGK</sequence>
<dbReference type="EMBL" id="BMAU01021369">
    <property type="protein sequence ID" value="GFY24477.1"/>
    <property type="molecule type" value="Genomic_DNA"/>
</dbReference>
<proteinExistence type="predicted"/>
<evidence type="ECO:0000313" key="3">
    <source>
        <dbReference type="Proteomes" id="UP000887159"/>
    </source>
</evidence>